<dbReference type="Pfam" id="PF09424">
    <property type="entry name" value="YqeY"/>
    <property type="match status" value="1"/>
</dbReference>
<dbReference type="SUPFAM" id="SSF89095">
    <property type="entry name" value="GatB/YqeY motif"/>
    <property type="match status" value="1"/>
</dbReference>
<keyword evidence="2" id="KW-1185">Reference proteome</keyword>
<dbReference type="PANTHER" id="PTHR28055">
    <property type="entry name" value="ALTERED INHERITANCE OF MITOCHONDRIA PROTEIN 41, MITOCHONDRIAL"/>
    <property type="match status" value="1"/>
</dbReference>
<organism evidence="1 2">
    <name type="scientific">Polaribacter cellanae</name>
    <dbReference type="NCBI Taxonomy" id="2818493"/>
    <lineage>
        <taxon>Bacteria</taxon>
        <taxon>Pseudomonadati</taxon>
        <taxon>Bacteroidota</taxon>
        <taxon>Flavobacteriia</taxon>
        <taxon>Flavobacteriales</taxon>
        <taxon>Flavobacteriaceae</taxon>
    </lineage>
</organism>
<evidence type="ECO:0000313" key="2">
    <source>
        <dbReference type="Proteomes" id="UP000663920"/>
    </source>
</evidence>
<dbReference type="GO" id="GO:0016884">
    <property type="term" value="F:carbon-nitrogen ligase activity, with glutamine as amido-N-donor"/>
    <property type="evidence" value="ECO:0007669"/>
    <property type="project" value="InterPro"/>
</dbReference>
<dbReference type="InterPro" id="IPR019004">
    <property type="entry name" value="YqeY/Aim41"/>
</dbReference>
<dbReference type="Proteomes" id="UP000663920">
    <property type="component" value="Chromosome"/>
</dbReference>
<dbReference type="InterPro" id="IPR003789">
    <property type="entry name" value="Asn/Gln_tRNA_amidoTrase-B-like"/>
</dbReference>
<dbReference type="RefSeq" id="WP_208077461.1">
    <property type="nucleotide sequence ID" value="NZ_CP071869.1"/>
</dbReference>
<accession>A0A975H5Y6</accession>
<dbReference type="Gene3D" id="1.10.10.410">
    <property type="match status" value="1"/>
</dbReference>
<dbReference type="KEGG" id="pcea:J3359_13915"/>
<sequence length="150" mass="16384">MSLQKQVMDKMKEAMKAKDTVALQALRAVKSAFLLAKTETGVQADLTEDQEIKIIQKQVKQRKDSAAIFIKQGREDLAAPELAEIAVLEQFLPEAMSEEAIEKVVLETIEKVGASGMQDMGKVMGIVSKELAGKADGKTTSILVKKHLSK</sequence>
<dbReference type="EMBL" id="CP071869">
    <property type="protein sequence ID" value="QTE21901.1"/>
    <property type="molecule type" value="Genomic_DNA"/>
</dbReference>
<dbReference type="AlphaFoldDB" id="A0A975H5Y6"/>
<proteinExistence type="predicted"/>
<dbReference type="InterPro" id="IPR042184">
    <property type="entry name" value="YqeY/Aim41_N"/>
</dbReference>
<dbReference type="Gene3D" id="1.10.1510.10">
    <property type="entry name" value="Uncharacterised protein YqeY/AIM41 PF09424, N-terminal domain"/>
    <property type="match status" value="1"/>
</dbReference>
<dbReference type="InterPro" id="IPR023168">
    <property type="entry name" value="GatB_Yqey_C_2"/>
</dbReference>
<evidence type="ECO:0000313" key="1">
    <source>
        <dbReference type="EMBL" id="QTE21901.1"/>
    </source>
</evidence>
<reference evidence="1 2" key="1">
    <citation type="submission" date="2021-03" db="EMBL/GenBank/DDBJ databases">
        <title>Complete genome of Polaribacter_sp.SM13.</title>
        <authorList>
            <person name="Jeong S.W."/>
            <person name="Bae J.W."/>
        </authorList>
    </citation>
    <scope>NUCLEOTIDE SEQUENCE [LARGE SCALE GENOMIC DNA]</scope>
    <source>
        <strain evidence="1 2">SM13</strain>
    </source>
</reference>
<protein>
    <submittedName>
        <fullName evidence="1">GatB/YqeY domain-containing protein</fullName>
    </submittedName>
</protein>
<dbReference type="PANTHER" id="PTHR28055:SF1">
    <property type="entry name" value="ALTERED INHERITANCE OF MITOCHONDRIA PROTEIN 41, MITOCHONDRIAL"/>
    <property type="match status" value="1"/>
</dbReference>
<gene>
    <name evidence="1" type="ORF">J3359_13915</name>
</gene>
<name>A0A975H5Y6_9FLAO</name>